<dbReference type="AlphaFoldDB" id="A0AAE0ZPI0"/>
<dbReference type="Proteomes" id="UP001283361">
    <property type="component" value="Unassembled WGS sequence"/>
</dbReference>
<proteinExistence type="predicted"/>
<keyword evidence="3" id="KW-1185">Reference proteome</keyword>
<feature type="compositionally biased region" description="Basic and acidic residues" evidence="1">
    <location>
        <begin position="139"/>
        <end position="150"/>
    </location>
</feature>
<evidence type="ECO:0000313" key="2">
    <source>
        <dbReference type="EMBL" id="KAK3773002.1"/>
    </source>
</evidence>
<feature type="compositionally biased region" description="Polar residues" evidence="1">
    <location>
        <begin position="91"/>
        <end position="113"/>
    </location>
</feature>
<feature type="region of interest" description="Disordered" evidence="1">
    <location>
        <begin position="1"/>
        <end position="25"/>
    </location>
</feature>
<feature type="region of interest" description="Disordered" evidence="1">
    <location>
        <begin position="39"/>
        <end position="150"/>
    </location>
</feature>
<name>A0AAE0ZPI0_9GAST</name>
<protein>
    <submittedName>
        <fullName evidence="2">Uncharacterized protein</fullName>
    </submittedName>
</protein>
<evidence type="ECO:0000256" key="1">
    <source>
        <dbReference type="SAM" id="MobiDB-lite"/>
    </source>
</evidence>
<reference evidence="2" key="1">
    <citation type="journal article" date="2023" name="G3 (Bethesda)">
        <title>A reference genome for the long-term kleptoplast-retaining sea slug Elysia crispata morphotype clarki.</title>
        <authorList>
            <person name="Eastman K.E."/>
            <person name="Pendleton A.L."/>
            <person name="Shaikh M.A."/>
            <person name="Suttiyut T."/>
            <person name="Ogas R."/>
            <person name="Tomko P."/>
            <person name="Gavelis G."/>
            <person name="Widhalm J.R."/>
            <person name="Wisecaver J.H."/>
        </authorList>
    </citation>
    <scope>NUCLEOTIDE SEQUENCE</scope>
    <source>
        <strain evidence="2">ECLA1</strain>
    </source>
</reference>
<accession>A0AAE0ZPI0</accession>
<comment type="caution">
    <text evidence="2">The sequence shown here is derived from an EMBL/GenBank/DDBJ whole genome shotgun (WGS) entry which is preliminary data.</text>
</comment>
<evidence type="ECO:0000313" key="3">
    <source>
        <dbReference type="Proteomes" id="UP001283361"/>
    </source>
</evidence>
<sequence>MYDNSILSKNMTNSRQSGGIQQSNTAISHTRCRECNTSQSFRSPFHTSGTMGSSQQSQSHNWIPHGNLHHHPHQQHQQQQPLQHDSNQQHPSPSSNFQPATSGSGSRSGSQAKGRNHRQNHQHSPTSFVLHKLSSFSRRKSESDRRKVAERELDSLNSKIRMKNAVVRIWMPWLLDDSGCRGGRSHRRGSVARFYSNLTQHLSEWGGNEEYLCSSQGHKAGCTGFKIKSSQLQF</sequence>
<dbReference type="EMBL" id="JAWDGP010003572">
    <property type="protein sequence ID" value="KAK3773002.1"/>
    <property type="molecule type" value="Genomic_DNA"/>
</dbReference>
<gene>
    <name evidence="2" type="ORF">RRG08_036335</name>
</gene>
<feature type="compositionally biased region" description="Polar residues" evidence="1">
    <location>
        <begin position="39"/>
        <end position="52"/>
    </location>
</feature>
<organism evidence="2 3">
    <name type="scientific">Elysia crispata</name>
    <name type="common">lettuce slug</name>
    <dbReference type="NCBI Taxonomy" id="231223"/>
    <lineage>
        <taxon>Eukaryota</taxon>
        <taxon>Metazoa</taxon>
        <taxon>Spiralia</taxon>
        <taxon>Lophotrochozoa</taxon>
        <taxon>Mollusca</taxon>
        <taxon>Gastropoda</taxon>
        <taxon>Heterobranchia</taxon>
        <taxon>Euthyneura</taxon>
        <taxon>Panpulmonata</taxon>
        <taxon>Sacoglossa</taxon>
        <taxon>Placobranchoidea</taxon>
        <taxon>Plakobranchidae</taxon>
        <taxon>Elysia</taxon>
    </lineage>
</organism>
<feature type="compositionally biased region" description="Low complexity" evidence="1">
    <location>
        <begin position="75"/>
        <end position="90"/>
    </location>
</feature>